<dbReference type="PANTHER" id="PTHR33112:SF12">
    <property type="entry name" value="HETEROKARYON INCOMPATIBILITY DOMAIN-CONTAINING PROTEIN"/>
    <property type="match status" value="1"/>
</dbReference>
<evidence type="ECO:0000313" key="2">
    <source>
        <dbReference type="EMBL" id="KAK1756643.1"/>
    </source>
</evidence>
<name>A0AAJ0FAT5_9PEZI</name>
<evidence type="ECO:0000259" key="1">
    <source>
        <dbReference type="Pfam" id="PF06985"/>
    </source>
</evidence>
<protein>
    <submittedName>
        <fullName evidence="2">Heterokaryon incompatibility protein-domain-containing protein</fullName>
    </submittedName>
</protein>
<keyword evidence="3" id="KW-1185">Reference proteome</keyword>
<reference evidence="2" key="1">
    <citation type="submission" date="2023-06" db="EMBL/GenBank/DDBJ databases">
        <title>Genome-scale phylogeny and comparative genomics of the fungal order Sordariales.</title>
        <authorList>
            <consortium name="Lawrence Berkeley National Laboratory"/>
            <person name="Hensen N."/>
            <person name="Bonometti L."/>
            <person name="Westerberg I."/>
            <person name="Brannstrom I.O."/>
            <person name="Guillou S."/>
            <person name="Cros-Aarteil S."/>
            <person name="Calhoun S."/>
            <person name="Haridas S."/>
            <person name="Kuo A."/>
            <person name="Mondo S."/>
            <person name="Pangilinan J."/>
            <person name="Riley R."/>
            <person name="Labutti K."/>
            <person name="Andreopoulos B."/>
            <person name="Lipzen A."/>
            <person name="Chen C."/>
            <person name="Yanf M."/>
            <person name="Daum C."/>
            <person name="Ng V."/>
            <person name="Clum A."/>
            <person name="Steindorff A."/>
            <person name="Ohm R."/>
            <person name="Martin F."/>
            <person name="Silar P."/>
            <person name="Natvig D."/>
            <person name="Lalanne C."/>
            <person name="Gautier V."/>
            <person name="Ament-Velasquez S.L."/>
            <person name="Kruys A."/>
            <person name="Hutchinson M.I."/>
            <person name="Powell A.J."/>
            <person name="Barry K."/>
            <person name="Miller A.N."/>
            <person name="Grigoriev I.V."/>
            <person name="Debuchy R."/>
            <person name="Gladieux P."/>
            <person name="Thoren M.H."/>
            <person name="Johannesson H."/>
        </authorList>
    </citation>
    <scope>NUCLEOTIDE SEQUENCE</scope>
    <source>
        <strain evidence="2">PSN4</strain>
    </source>
</reference>
<sequence length="716" mass="80288">MTSRLCVFCRRIEPISQPCSPPWQAGAVQPVTPLSDSEEKMLRDLQTLPSSLCPRCTDYNIIKVFQEAEPENGEWKEAIDRTWTVENNNEYIRLTTEKVKRRGEAVLNLGNLTSLVLSPTCPVCRLIFRIIPREGLGLENDNLKIAPFRSYLQNAGWQKFLGGEHETSGAVLLALESTASLVDHMMGTQDMSGIGRMGRPRLAGESICLASNHVSEGRKVGNARFVGPLANLEFAKRALENCKREHAGFCDVTKPSELQLISLIDVVNRRVVPYHHGCEYLALSYVWGGIMPAPDALETGTLPRTIEDAISVTKTMGFRYLWVDALCIDQSPNPTPEQLVAKQRQLQMMDRIYSSAELTIIAMAGSDSQAGLSGISRSRMSQLQEKVGEYALFTVPPAIPFERLVSIWASRAWTMQEEILSRRHLFFTDTQLEFQCSKARIPESLDTNTLPGWTSPLPTMLDALVTGTYKTSPGTGSPGPNDANLLYVIYWIFTSDYTSRKMSFDGDSLNALLGLLSVWERTLLPTPCLWGLPVSTQPTSLGWFHPRQVIPRRRVNFPSWAWAGWEGSVTIDEVLLPGYLDDPTSRFLDQQLDMEVRFESIDGKEITVEGWVVDLDIKTEPFSEVLDPETGETMGRVVERNFLHATTLPTGRYSCLVISRLKYRITSDGPQYQKVFMVVLQWKGDVAERKTTITLTAVAKGEFMCVKPARKMVRMV</sequence>
<organism evidence="2 3">
    <name type="scientific">Echria macrotheca</name>
    <dbReference type="NCBI Taxonomy" id="438768"/>
    <lineage>
        <taxon>Eukaryota</taxon>
        <taxon>Fungi</taxon>
        <taxon>Dikarya</taxon>
        <taxon>Ascomycota</taxon>
        <taxon>Pezizomycotina</taxon>
        <taxon>Sordariomycetes</taxon>
        <taxon>Sordariomycetidae</taxon>
        <taxon>Sordariales</taxon>
        <taxon>Schizotheciaceae</taxon>
        <taxon>Echria</taxon>
    </lineage>
</organism>
<gene>
    <name evidence="2" type="ORF">QBC47DRAFT_377348</name>
</gene>
<dbReference type="PANTHER" id="PTHR33112">
    <property type="entry name" value="DOMAIN PROTEIN, PUTATIVE-RELATED"/>
    <property type="match status" value="1"/>
</dbReference>
<proteinExistence type="predicted"/>
<comment type="caution">
    <text evidence="2">The sequence shown here is derived from an EMBL/GenBank/DDBJ whole genome shotgun (WGS) entry which is preliminary data.</text>
</comment>
<evidence type="ECO:0000313" key="3">
    <source>
        <dbReference type="Proteomes" id="UP001239445"/>
    </source>
</evidence>
<dbReference type="EMBL" id="MU839831">
    <property type="protein sequence ID" value="KAK1756643.1"/>
    <property type="molecule type" value="Genomic_DNA"/>
</dbReference>
<dbReference type="AlphaFoldDB" id="A0AAJ0FAT5"/>
<dbReference type="Pfam" id="PF06985">
    <property type="entry name" value="HET"/>
    <property type="match status" value="1"/>
</dbReference>
<accession>A0AAJ0FAT5</accession>
<dbReference type="Proteomes" id="UP001239445">
    <property type="component" value="Unassembled WGS sequence"/>
</dbReference>
<dbReference type="InterPro" id="IPR010730">
    <property type="entry name" value="HET"/>
</dbReference>
<feature type="domain" description="Heterokaryon incompatibility" evidence="1">
    <location>
        <begin position="280"/>
        <end position="417"/>
    </location>
</feature>